<organism evidence="1 2">
    <name type="scientific">Caballeronia sordidicola</name>
    <name type="common">Burkholderia sordidicola</name>
    <dbReference type="NCBI Taxonomy" id="196367"/>
    <lineage>
        <taxon>Bacteria</taxon>
        <taxon>Pseudomonadati</taxon>
        <taxon>Pseudomonadota</taxon>
        <taxon>Betaproteobacteria</taxon>
        <taxon>Burkholderiales</taxon>
        <taxon>Burkholderiaceae</taxon>
        <taxon>Caballeronia</taxon>
    </lineage>
</organism>
<sequence>MGVSVQTIYGIYKKIKEKFGVSHISEAVKFAEINGLLV</sequence>
<reference evidence="1 2" key="1">
    <citation type="submission" date="2017-03" db="EMBL/GenBank/DDBJ databases">
        <title>Genome analysis of strain PAMC 26577.</title>
        <authorList>
            <person name="Oh H.-M."/>
            <person name="Yang J.-A."/>
        </authorList>
    </citation>
    <scope>NUCLEOTIDE SEQUENCE [LARGE SCALE GENOMIC DNA]</scope>
    <source>
        <strain evidence="1 2">PAMC 26577</strain>
    </source>
</reference>
<dbReference type="AlphaFoldDB" id="A0A242N0U9"/>
<evidence type="ECO:0000313" key="2">
    <source>
        <dbReference type="Proteomes" id="UP000195221"/>
    </source>
</evidence>
<evidence type="ECO:0008006" key="3">
    <source>
        <dbReference type="Google" id="ProtNLM"/>
    </source>
</evidence>
<dbReference type="EMBL" id="NBTZ01000031">
    <property type="protein sequence ID" value="OTP77285.1"/>
    <property type="molecule type" value="Genomic_DNA"/>
</dbReference>
<evidence type="ECO:0000313" key="1">
    <source>
        <dbReference type="EMBL" id="OTP77285.1"/>
    </source>
</evidence>
<accession>A0A242N0U9</accession>
<proteinExistence type="predicted"/>
<comment type="caution">
    <text evidence="1">The sequence shown here is derived from an EMBL/GenBank/DDBJ whole genome shotgun (WGS) entry which is preliminary data.</text>
</comment>
<name>A0A242N0U9_CABSO</name>
<protein>
    <recommendedName>
        <fullName evidence="3">HTH luxR-type domain-containing protein</fullName>
    </recommendedName>
</protein>
<gene>
    <name evidence="1" type="ORF">PAMC26577_08485</name>
</gene>
<dbReference type="Proteomes" id="UP000195221">
    <property type="component" value="Unassembled WGS sequence"/>
</dbReference>